<gene>
    <name evidence="1" type="ORF">B0T21DRAFT_445381</name>
</gene>
<comment type="caution">
    <text evidence="1">The sequence shown here is derived from an EMBL/GenBank/DDBJ whole genome shotgun (WGS) entry which is preliminary data.</text>
</comment>
<sequence length="261" mass="28386">MERGGTASWMTGLPFPRRLFQEVEVGTDGRRWLLLSKEISTQTRTAAAGIYLQGARVKQGHECDHLRAQVSWHGALWEWRHLRPTEVLTSPASPSFAHPYNRDNDDIVAVCSVCPLLGSSPENRLEYESPTADNLGKRIDTDPTASLLGTGSGKCDSMARALRGPWRRGGSGRCSPEAKHHGTGHGLAGRAGSCVQEADEPVDHFCSCLFSVSRACLWQKHGRHGLAAQDMQAGEADTHEVALVGVFASVLDIAVYGRECK</sequence>
<dbReference type="AlphaFoldDB" id="A0AA40EBH2"/>
<organism evidence="1 2">
    <name type="scientific">Apiosordaria backusii</name>
    <dbReference type="NCBI Taxonomy" id="314023"/>
    <lineage>
        <taxon>Eukaryota</taxon>
        <taxon>Fungi</taxon>
        <taxon>Dikarya</taxon>
        <taxon>Ascomycota</taxon>
        <taxon>Pezizomycotina</taxon>
        <taxon>Sordariomycetes</taxon>
        <taxon>Sordariomycetidae</taxon>
        <taxon>Sordariales</taxon>
        <taxon>Lasiosphaeriaceae</taxon>
        <taxon>Apiosordaria</taxon>
    </lineage>
</organism>
<dbReference type="EMBL" id="JAUKTV010000009">
    <property type="protein sequence ID" value="KAK0729348.1"/>
    <property type="molecule type" value="Genomic_DNA"/>
</dbReference>
<evidence type="ECO:0000313" key="2">
    <source>
        <dbReference type="Proteomes" id="UP001172159"/>
    </source>
</evidence>
<name>A0AA40EBH2_9PEZI</name>
<protein>
    <submittedName>
        <fullName evidence="1">Uncharacterized protein</fullName>
    </submittedName>
</protein>
<reference evidence="1" key="1">
    <citation type="submission" date="2023-06" db="EMBL/GenBank/DDBJ databases">
        <title>Genome-scale phylogeny and comparative genomics of the fungal order Sordariales.</title>
        <authorList>
            <consortium name="Lawrence Berkeley National Laboratory"/>
            <person name="Hensen N."/>
            <person name="Bonometti L."/>
            <person name="Westerberg I."/>
            <person name="Brannstrom I.O."/>
            <person name="Guillou S."/>
            <person name="Cros-Aarteil S."/>
            <person name="Calhoun S."/>
            <person name="Haridas S."/>
            <person name="Kuo A."/>
            <person name="Mondo S."/>
            <person name="Pangilinan J."/>
            <person name="Riley R."/>
            <person name="Labutti K."/>
            <person name="Andreopoulos B."/>
            <person name="Lipzen A."/>
            <person name="Chen C."/>
            <person name="Yanf M."/>
            <person name="Daum C."/>
            <person name="Ng V."/>
            <person name="Clum A."/>
            <person name="Steindorff A."/>
            <person name="Ohm R."/>
            <person name="Martin F."/>
            <person name="Silar P."/>
            <person name="Natvig D."/>
            <person name="Lalanne C."/>
            <person name="Gautier V."/>
            <person name="Ament-Velasquez S.L."/>
            <person name="Kruys A."/>
            <person name="Hutchinson M.I."/>
            <person name="Powell A.J."/>
            <person name="Barry K."/>
            <person name="Miller A.N."/>
            <person name="Grigoriev I.V."/>
            <person name="Debuchy R."/>
            <person name="Gladieux P."/>
            <person name="Thoren M.H."/>
            <person name="Johannesson H."/>
        </authorList>
    </citation>
    <scope>NUCLEOTIDE SEQUENCE</scope>
    <source>
        <strain evidence="1">CBS 540.89</strain>
    </source>
</reference>
<accession>A0AA40EBH2</accession>
<evidence type="ECO:0000313" key="1">
    <source>
        <dbReference type="EMBL" id="KAK0729348.1"/>
    </source>
</evidence>
<proteinExistence type="predicted"/>
<dbReference type="Proteomes" id="UP001172159">
    <property type="component" value="Unassembled WGS sequence"/>
</dbReference>
<keyword evidence="2" id="KW-1185">Reference proteome</keyword>